<dbReference type="CDD" id="cd18774">
    <property type="entry name" value="PDC2_HK_sensor"/>
    <property type="match status" value="1"/>
</dbReference>
<evidence type="ECO:0000313" key="11">
    <source>
        <dbReference type="EMBL" id="EGD46190.1"/>
    </source>
</evidence>
<dbReference type="InterPro" id="IPR010559">
    <property type="entry name" value="Sig_transdc_His_kin_internal"/>
</dbReference>
<evidence type="ECO:0000256" key="3">
    <source>
        <dbReference type="ARBA" id="ARBA00022553"/>
    </source>
</evidence>
<dbReference type="PROSITE" id="PS50885">
    <property type="entry name" value="HAMP"/>
    <property type="match status" value="1"/>
</dbReference>
<evidence type="ECO:0000256" key="9">
    <source>
        <dbReference type="SAM" id="Phobius"/>
    </source>
</evidence>
<dbReference type="Gene3D" id="3.30.565.10">
    <property type="entry name" value="Histidine kinase-like ATPase, C-terminal domain"/>
    <property type="match status" value="1"/>
</dbReference>
<evidence type="ECO:0000259" key="10">
    <source>
        <dbReference type="PROSITE" id="PS50885"/>
    </source>
</evidence>
<dbReference type="SMART" id="SM00304">
    <property type="entry name" value="HAMP"/>
    <property type="match status" value="1"/>
</dbReference>
<dbReference type="GO" id="GO:0005886">
    <property type="term" value="C:plasma membrane"/>
    <property type="evidence" value="ECO:0007669"/>
    <property type="project" value="UniProtKB-SubCell"/>
</dbReference>
<feature type="transmembrane region" description="Helical" evidence="9">
    <location>
        <begin position="334"/>
        <end position="356"/>
    </location>
</feature>
<reference evidence="11" key="1">
    <citation type="submission" date="2009-07" db="EMBL/GenBank/DDBJ databases">
        <authorList>
            <consortium name="US DOE Joint Genome Institute (JGI-PGF)"/>
            <person name="Lucas S."/>
            <person name="Copeland A."/>
            <person name="Lapidus A."/>
            <person name="Glavina del Rio T."/>
            <person name="Tice H."/>
            <person name="Bruce D."/>
            <person name="Goodwin L."/>
            <person name="Pitluck S."/>
            <person name="Larimer F."/>
            <person name="Land M.L."/>
            <person name="Mouttaki H."/>
            <person name="He Z."/>
            <person name="Zhou J."/>
            <person name="Hemme C.L."/>
        </authorList>
    </citation>
    <scope>NUCLEOTIDE SEQUENCE</scope>
    <source>
        <strain evidence="11">DSM 2782</strain>
    </source>
</reference>
<dbReference type="EMBL" id="ACXX02000016">
    <property type="protein sequence ID" value="EGD46190.1"/>
    <property type="molecule type" value="Genomic_DNA"/>
</dbReference>
<evidence type="ECO:0000256" key="1">
    <source>
        <dbReference type="ARBA" id="ARBA00004651"/>
    </source>
</evidence>
<dbReference type="InterPro" id="IPR036890">
    <property type="entry name" value="HATPase_C_sf"/>
</dbReference>
<dbReference type="Gene3D" id="6.10.340.10">
    <property type="match status" value="1"/>
</dbReference>
<feature type="domain" description="HAMP" evidence="10">
    <location>
        <begin position="358"/>
        <end position="410"/>
    </location>
</feature>
<evidence type="ECO:0000256" key="6">
    <source>
        <dbReference type="ARBA" id="ARBA00022777"/>
    </source>
</evidence>
<name>F1THI7_9FIRM</name>
<dbReference type="Gene3D" id="3.30.450.20">
    <property type="entry name" value="PAS domain"/>
    <property type="match status" value="1"/>
</dbReference>
<proteinExistence type="predicted"/>
<keyword evidence="2" id="KW-1003">Cell membrane</keyword>
<dbReference type="SUPFAM" id="SSF55874">
    <property type="entry name" value="ATPase domain of HSP90 chaperone/DNA topoisomerase II/histidine kinase"/>
    <property type="match status" value="1"/>
</dbReference>
<dbReference type="Pfam" id="PF00672">
    <property type="entry name" value="HAMP"/>
    <property type="match status" value="1"/>
</dbReference>
<dbReference type="STRING" id="588581.Cpap_0484"/>
<dbReference type="SMART" id="SM00387">
    <property type="entry name" value="HATPase_c"/>
    <property type="match status" value="1"/>
</dbReference>
<evidence type="ECO:0000256" key="8">
    <source>
        <dbReference type="ARBA" id="ARBA00023136"/>
    </source>
</evidence>
<dbReference type="Proteomes" id="UP000003860">
    <property type="component" value="Unassembled WGS sequence"/>
</dbReference>
<evidence type="ECO:0000256" key="5">
    <source>
        <dbReference type="ARBA" id="ARBA00022692"/>
    </source>
</evidence>
<dbReference type="InterPro" id="IPR003660">
    <property type="entry name" value="HAMP_dom"/>
</dbReference>
<dbReference type="InterPro" id="IPR050640">
    <property type="entry name" value="Bact_2-comp_sensor_kinase"/>
</dbReference>
<dbReference type="AlphaFoldDB" id="F1THI7"/>
<evidence type="ECO:0000256" key="7">
    <source>
        <dbReference type="ARBA" id="ARBA00022989"/>
    </source>
</evidence>
<dbReference type="SUPFAM" id="SSF158472">
    <property type="entry name" value="HAMP domain-like"/>
    <property type="match status" value="1"/>
</dbReference>
<keyword evidence="12" id="KW-1185">Reference proteome</keyword>
<keyword evidence="4" id="KW-0808">Transferase</keyword>
<keyword evidence="6 11" id="KW-0418">Kinase</keyword>
<dbReference type="Pfam" id="PF02518">
    <property type="entry name" value="HATPase_c"/>
    <property type="match status" value="1"/>
</dbReference>
<feature type="transmembrane region" description="Helical" evidence="9">
    <location>
        <begin position="35"/>
        <end position="55"/>
    </location>
</feature>
<dbReference type="PANTHER" id="PTHR34220:SF7">
    <property type="entry name" value="SENSOR HISTIDINE KINASE YPDA"/>
    <property type="match status" value="1"/>
</dbReference>
<keyword evidence="3" id="KW-0597">Phosphoprotein</keyword>
<dbReference type="Pfam" id="PF06580">
    <property type="entry name" value="His_kinase"/>
    <property type="match status" value="1"/>
</dbReference>
<dbReference type="InterPro" id="IPR003594">
    <property type="entry name" value="HATPase_dom"/>
</dbReference>
<evidence type="ECO:0000313" key="12">
    <source>
        <dbReference type="Proteomes" id="UP000003860"/>
    </source>
</evidence>
<dbReference type="eggNOG" id="COG2972">
    <property type="taxonomic scope" value="Bacteria"/>
</dbReference>
<dbReference type="PANTHER" id="PTHR34220">
    <property type="entry name" value="SENSOR HISTIDINE KINASE YPDA"/>
    <property type="match status" value="1"/>
</dbReference>
<organism evidence="11 12">
    <name type="scientific">Ruminiclostridium papyrosolvens DSM 2782</name>
    <dbReference type="NCBI Taxonomy" id="588581"/>
    <lineage>
        <taxon>Bacteria</taxon>
        <taxon>Bacillati</taxon>
        <taxon>Bacillota</taxon>
        <taxon>Clostridia</taxon>
        <taxon>Eubacteriales</taxon>
        <taxon>Oscillospiraceae</taxon>
        <taxon>Ruminiclostridium</taxon>
    </lineage>
</organism>
<comment type="caution">
    <text evidence="11">The sequence shown here is derived from an EMBL/GenBank/DDBJ whole genome shotgun (WGS) entry which is preliminary data.</text>
</comment>
<dbReference type="InterPro" id="IPR033479">
    <property type="entry name" value="dCache_1"/>
</dbReference>
<evidence type="ECO:0000256" key="2">
    <source>
        <dbReference type="ARBA" id="ARBA00022475"/>
    </source>
</evidence>
<accession>F1THI7</accession>
<keyword evidence="5 9" id="KW-0812">Transmembrane</keyword>
<dbReference type="CDD" id="cd06225">
    <property type="entry name" value="HAMP"/>
    <property type="match status" value="1"/>
</dbReference>
<sequence length="626" mass="71750">MYSFFAFLRRLKKIFNSVLINIVSIIRNIKIQQRLILILIMLSVVPLVITSIFSYNQSSSAIRSKTSTYSSQVMNQVGVNIERELNRLENDSIEIEFSSLTQNVLTNIKNMSAWEIEIVQLTMKENLVKKFSFLHDVSDVLLYTNDRRRIVAYGDRSFKLNLKKEFLDTYLKELEEKEGTPVWKSSNIDVEERLVKFATSAEQMNKSDCILLGRAVLSLETREIIGTLLIRTNERYFSNIYRNIDMGKNADIFVVDSDGIVVSSRNTKIPVAKQYKDQMLIKELLNRTGSQDKTFNMSIDGKKYMIAFSYLKDADWFVVSTIPYSYLNAEVKGILTNIMLLVMGCSVLAVLLSYIFTLTLSKPLKRLINTMNEVKRGNLSVSIIDNSTDEIGEVVGNFNTMLNEIKNLMESVKLNEKQKREAEIKILQAQINPHFLSNTLNTVKWLAGAQKAHNIEALVSSLIKLLHVSMGKGDDFITMGEEVEYIKSYINIQEYRYYDKFRVVFEIEEDILDYKVLRFLIQPVVENAIIHGIGPMTEQGLISIKGFKYNDVLKIRVTDNGEGIPRERLCKILTVDDYENKSKFSGIGINNVNERIQINFGDEFGLHIESVPKLYTTVELTLPIIS</sequence>
<comment type="subcellular location">
    <subcellularLocation>
        <location evidence="1">Cell membrane</location>
        <topology evidence="1">Multi-pass membrane protein</topology>
    </subcellularLocation>
</comment>
<protein>
    <submittedName>
        <fullName evidence="11">Integral membrane sensor signal transduction histidine kinase</fullName>
    </submittedName>
</protein>
<gene>
    <name evidence="11" type="ORF">Cpap_0484</name>
</gene>
<evidence type="ECO:0000256" key="4">
    <source>
        <dbReference type="ARBA" id="ARBA00022679"/>
    </source>
</evidence>
<keyword evidence="8 9" id="KW-0472">Membrane</keyword>
<reference evidence="11" key="2">
    <citation type="submission" date="2011-01" db="EMBL/GenBank/DDBJ databases">
        <title>The Non-contiguous Finished genome of Clostridium papyrosolvens.</title>
        <authorList>
            <person name="Lucas S."/>
            <person name="Copeland A."/>
            <person name="Lapidus A."/>
            <person name="Cheng J.-F."/>
            <person name="Goodwin L."/>
            <person name="Pitluck S."/>
            <person name="Misra M."/>
            <person name="Chertkov O."/>
            <person name="Detter J.C."/>
            <person name="Han C."/>
            <person name="Tapia R."/>
            <person name="Land M."/>
            <person name="Hauser L."/>
            <person name="Kyrpides N."/>
            <person name="Ivanova N."/>
            <person name="Pagani I."/>
            <person name="Mouttaki H."/>
            <person name="He Z."/>
            <person name="Zhou J."/>
            <person name="Hemme C.L."/>
            <person name="Woyke T."/>
        </authorList>
    </citation>
    <scope>NUCLEOTIDE SEQUENCE [LARGE SCALE GENOMIC DNA]</scope>
    <source>
        <strain evidence="11">DSM 2782</strain>
    </source>
</reference>
<dbReference type="GO" id="GO:0000155">
    <property type="term" value="F:phosphorelay sensor kinase activity"/>
    <property type="evidence" value="ECO:0007669"/>
    <property type="project" value="InterPro"/>
</dbReference>
<keyword evidence="7 9" id="KW-1133">Transmembrane helix</keyword>
<dbReference type="Pfam" id="PF02743">
    <property type="entry name" value="dCache_1"/>
    <property type="match status" value="1"/>
</dbReference>